<keyword evidence="3" id="KW-0012">Acyltransferase</keyword>
<keyword evidence="1" id="KW-0056">Arginine metabolism</keyword>
<reference evidence="4 5" key="1">
    <citation type="submission" date="2019-02" db="EMBL/GenBank/DDBJ databases">
        <title>Genomic Encyclopedia of Type Strains, Phase IV (KMG-IV): sequencing the most valuable type-strain genomes for metagenomic binning, comparative biology and taxonomic classification.</title>
        <authorList>
            <person name="Goeker M."/>
        </authorList>
    </citation>
    <scope>NUCLEOTIDE SEQUENCE [LARGE SCALE GENOMIC DNA]</scope>
    <source>
        <strain evidence="4 5">DSM 19570</strain>
    </source>
</reference>
<evidence type="ECO:0000313" key="4">
    <source>
        <dbReference type="EMBL" id="RZU02616.1"/>
    </source>
</evidence>
<dbReference type="SUPFAM" id="SSF55729">
    <property type="entry name" value="Acyl-CoA N-acyltransferases (Nat)"/>
    <property type="match status" value="1"/>
</dbReference>
<protein>
    <submittedName>
        <fullName evidence="4">Arginine N-succinyltransferase</fullName>
    </submittedName>
</protein>
<proteinExistence type="predicted"/>
<evidence type="ECO:0000313" key="5">
    <source>
        <dbReference type="Proteomes" id="UP000293671"/>
    </source>
</evidence>
<dbReference type="GO" id="GO:0006527">
    <property type="term" value="P:L-arginine catabolic process"/>
    <property type="evidence" value="ECO:0007669"/>
    <property type="project" value="InterPro"/>
</dbReference>
<dbReference type="Pfam" id="PF04958">
    <property type="entry name" value="AstA"/>
    <property type="match status" value="1"/>
</dbReference>
<evidence type="ECO:0000256" key="3">
    <source>
        <dbReference type="ARBA" id="ARBA00023315"/>
    </source>
</evidence>
<dbReference type="PANTHER" id="PTHR30420">
    <property type="entry name" value="N-SUCCINYLARGININE DIHYDROLASE"/>
    <property type="match status" value="1"/>
</dbReference>
<dbReference type="InterPro" id="IPR007041">
    <property type="entry name" value="Arg_succinylTrfase_AstA/AruG"/>
</dbReference>
<keyword evidence="5" id="KW-1185">Reference proteome</keyword>
<dbReference type="EMBL" id="SHKP01000004">
    <property type="protein sequence ID" value="RZU02616.1"/>
    <property type="molecule type" value="Genomic_DNA"/>
</dbReference>
<dbReference type="InterPro" id="IPR016181">
    <property type="entry name" value="Acyl_CoA_acyltransferase"/>
</dbReference>
<dbReference type="PANTHER" id="PTHR30420:SF1">
    <property type="entry name" value="ARGININE N-SUCCINYLTRANSFERASE"/>
    <property type="match status" value="1"/>
</dbReference>
<dbReference type="RefSeq" id="WP_165393217.1">
    <property type="nucleotide sequence ID" value="NZ_SHKP01000004.1"/>
</dbReference>
<dbReference type="AlphaFoldDB" id="A0A4V2FUM8"/>
<keyword evidence="2 4" id="KW-0808">Transferase</keyword>
<gene>
    <name evidence="4" type="ORF">EV670_0644</name>
</gene>
<organism evidence="4 5">
    <name type="scientific">Rivibacter subsaxonicus</name>
    <dbReference type="NCBI Taxonomy" id="457575"/>
    <lineage>
        <taxon>Bacteria</taxon>
        <taxon>Pseudomonadati</taxon>
        <taxon>Pseudomonadota</taxon>
        <taxon>Betaproteobacteria</taxon>
        <taxon>Burkholderiales</taxon>
        <taxon>Rivibacter</taxon>
    </lineage>
</organism>
<dbReference type="Proteomes" id="UP000293671">
    <property type="component" value="Unassembled WGS sequence"/>
</dbReference>
<name>A0A4V2FUM8_9BURK</name>
<comment type="caution">
    <text evidence="4">The sequence shown here is derived from an EMBL/GenBank/DDBJ whole genome shotgun (WGS) entry which is preliminary data.</text>
</comment>
<evidence type="ECO:0000256" key="1">
    <source>
        <dbReference type="ARBA" id="ARBA00022503"/>
    </source>
</evidence>
<evidence type="ECO:0000256" key="2">
    <source>
        <dbReference type="ARBA" id="ARBA00022679"/>
    </source>
</evidence>
<sequence>MMLARPALASDGAALQDLLARGPLSERTDRAPAHQGSVADVVWLVEDQPGGRVLATARLAAALGLDAPRFFYHVGCVVHAARELRLFHRQRTLFLSNDYTGASELCDVALETQDIALPEQARALNLLLQTLLLWIAEHRASYAHSLVLALPGVRDAGGGSPFWQGLGHHFYGGDPSQALSTEGRAWKGRVAPLMPRHPLYASFLPAAAQAAIAQPHSSARPLVDVLEHEGFRYGHHVDVVDAGPVLEAVPDDLRSIGTSLNVELVVADAVAAAEAVSHTVLATGAQPRALRLRAVLAAGRLLVGKEDAGHLGLASGARVRVTGRSQPPG</sequence>
<dbReference type="GO" id="GO:0008791">
    <property type="term" value="F:arginine N-succinyltransferase activity"/>
    <property type="evidence" value="ECO:0007669"/>
    <property type="project" value="InterPro"/>
</dbReference>
<accession>A0A4V2FUM8</accession>